<reference evidence="4 5" key="1">
    <citation type="journal article" date="2015" name="Sci. Rep.">
        <title>The power of single molecule real-time sequencing technology in the de novo assembly of a eukaryotic genome.</title>
        <authorList>
            <person name="Sakai H."/>
            <person name="Naito K."/>
            <person name="Ogiso-Tanaka E."/>
            <person name="Takahashi Y."/>
            <person name="Iseki K."/>
            <person name="Muto C."/>
            <person name="Satou K."/>
            <person name="Teruya K."/>
            <person name="Shiroma A."/>
            <person name="Shimoji M."/>
            <person name="Hirano T."/>
            <person name="Itoh T."/>
            <person name="Kaga A."/>
            <person name="Tomooka N."/>
        </authorList>
    </citation>
    <scope>NUCLEOTIDE SEQUENCE</scope>
    <source>
        <strain evidence="5">cv. Shumari</strain>
    </source>
</reference>
<evidence type="ECO:0000313" key="5">
    <source>
        <dbReference type="Proteomes" id="UP000291084"/>
    </source>
</evidence>
<feature type="compositionally biased region" description="Low complexity" evidence="1">
    <location>
        <begin position="75"/>
        <end position="88"/>
    </location>
</feature>
<dbReference type="EMBL" id="AP015034">
    <property type="protein sequence ID" value="BAT73119.1"/>
    <property type="molecule type" value="Genomic_DNA"/>
</dbReference>
<evidence type="ECO:0000313" key="4">
    <source>
        <dbReference type="EMBL" id="BAU03548.1"/>
    </source>
</evidence>
<dbReference type="EMBL" id="AP015651">
    <property type="protein sequence ID" value="BAU03548.1"/>
    <property type="molecule type" value="Genomic_DNA"/>
</dbReference>
<dbReference type="EMBL" id="AP015044">
    <property type="protein sequence ID" value="BAU01272.1"/>
    <property type="molecule type" value="Genomic_DNA"/>
</dbReference>
<organism evidence="4">
    <name type="scientific">Vigna angularis var. angularis</name>
    <dbReference type="NCBI Taxonomy" id="157739"/>
    <lineage>
        <taxon>Eukaryota</taxon>
        <taxon>Viridiplantae</taxon>
        <taxon>Streptophyta</taxon>
        <taxon>Embryophyta</taxon>
        <taxon>Tracheophyta</taxon>
        <taxon>Spermatophyta</taxon>
        <taxon>Magnoliopsida</taxon>
        <taxon>eudicotyledons</taxon>
        <taxon>Gunneridae</taxon>
        <taxon>Pentapetalae</taxon>
        <taxon>rosids</taxon>
        <taxon>fabids</taxon>
        <taxon>Fabales</taxon>
        <taxon>Fabaceae</taxon>
        <taxon>Papilionoideae</taxon>
        <taxon>50 kb inversion clade</taxon>
        <taxon>NPAAA clade</taxon>
        <taxon>indigoferoid/millettioid clade</taxon>
        <taxon>Phaseoleae</taxon>
        <taxon>Vigna</taxon>
    </lineage>
</organism>
<evidence type="ECO:0000313" key="2">
    <source>
        <dbReference type="EMBL" id="BAT73119.1"/>
    </source>
</evidence>
<sequence>MQRRELPSFFFTKSTGAPQGDALGLINCLSINSSICSLSSANSAGDIRYGAIEIGPAFDTKSIVNSTSRGGGNPGTSSGNTSGNSSTTDRSPLDLLGDRS</sequence>
<gene>
    <name evidence="4" type="primary">Vigan.UMG126900</name>
    <name evidence="2" type="synonym">Vigan.01G057800</name>
    <name evidence="3" type="synonym">Vigan.11G047400</name>
    <name evidence="2" type="ORF">VIGAN_01057800</name>
    <name evidence="3" type="ORF">VIGAN_11047400</name>
    <name evidence="4" type="ORF">VIGAN_UM126900</name>
</gene>
<feature type="region of interest" description="Disordered" evidence="1">
    <location>
        <begin position="62"/>
        <end position="100"/>
    </location>
</feature>
<dbReference type="Proteomes" id="UP000291084">
    <property type="component" value="Chromosome 11"/>
</dbReference>
<protein>
    <submittedName>
        <fullName evidence="4">Uncharacterized protein</fullName>
    </submittedName>
</protein>
<dbReference type="Proteomes" id="UP000291084">
    <property type="component" value="Chromosome 1"/>
</dbReference>
<keyword evidence="5" id="KW-1185">Reference proteome</keyword>
<accession>A0A0S3TEK7</accession>
<name>A0A0S3TEK7_PHAAN</name>
<proteinExistence type="predicted"/>
<dbReference type="AlphaFoldDB" id="A0A0S3TEK7"/>
<evidence type="ECO:0000313" key="3">
    <source>
        <dbReference type="EMBL" id="BAU01272.1"/>
    </source>
</evidence>
<evidence type="ECO:0000256" key="1">
    <source>
        <dbReference type="SAM" id="MobiDB-lite"/>
    </source>
</evidence>